<dbReference type="Proteomes" id="UP001139369">
    <property type="component" value="Unassembled WGS sequence"/>
</dbReference>
<proteinExistence type="predicted"/>
<dbReference type="EMBL" id="JAKQYM010000009">
    <property type="protein sequence ID" value="MCI2229930.1"/>
    <property type="molecule type" value="Genomic_DNA"/>
</dbReference>
<organism evidence="1 2">
    <name type="scientific">Polaribacter marinus</name>
    <dbReference type="NCBI Taxonomy" id="2916838"/>
    <lineage>
        <taxon>Bacteria</taxon>
        <taxon>Pseudomonadati</taxon>
        <taxon>Bacteroidota</taxon>
        <taxon>Flavobacteriia</taxon>
        <taxon>Flavobacteriales</taxon>
        <taxon>Flavobacteriaceae</taxon>
    </lineage>
</organism>
<name>A0A9X1VSE3_9FLAO</name>
<accession>A0A9X1VSE3</accession>
<dbReference type="RefSeq" id="WP_242179041.1">
    <property type="nucleotide sequence ID" value="NZ_JAKQYM010000009.1"/>
</dbReference>
<comment type="caution">
    <text evidence="1">The sequence shown here is derived from an EMBL/GenBank/DDBJ whole genome shotgun (WGS) entry which is preliminary data.</text>
</comment>
<dbReference type="AlphaFoldDB" id="A0A9X1VSE3"/>
<sequence length="163" mass="19603">MEANELTLVLYPNYFGMGYVIFEDNPNEIVNYGMAKIRPFTKDNYIKRLHKFVKRYRPTIVILRGYEKYDNRISKRIVNVIKSFEREAEVLKLTLYSYSRTQIKEVFAQFGSKTKYGISKIICSWYPELESKRPDFRKNTQSEDYWMGLFDVFSLMLSHHYLQ</sequence>
<reference evidence="1" key="1">
    <citation type="submission" date="2022-02" db="EMBL/GenBank/DDBJ databases">
        <title>Polaribacter sp. MSW13, isolated from seawater.</title>
        <authorList>
            <person name="Kristyanto S."/>
            <person name="Jung J."/>
            <person name="Jeon C.O."/>
        </authorList>
    </citation>
    <scope>NUCLEOTIDE SEQUENCE</scope>
    <source>
        <strain evidence="1">MSW13</strain>
    </source>
</reference>
<evidence type="ECO:0000313" key="2">
    <source>
        <dbReference type="Proteomes" id="UP001139369"/>
    </source>
</evidence>
<evidence type="ECO:0000313" key="1">
    <source>
        <dbReference type="EMBL" id="MCI2229930.1"/>
    </source>
</evidence>
<keyword evidence="2" id="KW-1185">Reference proteome</keyword>
<gene>
    <name evidence="1" type="ORF">MC378_12200</name>
</gene>
<protein>
    <submittedName>
        <fullName evidence="1">Uncharacterized protein</fullName>
    </submittedName>
</protein>